<dbReference type="InterPro" id="IPR020625">
    <property type="entry name" value="Schiff_base-form_aldolases_AS"/>
</dbReference>
<dbReference type="Proteomes" id="UP000193427">
    <property type="component" value="Chromosome"/>
</dbReference>
<dbReference type="Gene3D" id="3.20.20.70">
    <property type="entry name" value="Aldolase class I"/>
    <property type="match status" value="1"/>
</dbReference>
<evidence type="ECO:0000256" key="2">
    <source>
        <dbReference type="ARBA" id="ARBA00005120"/>
    </source>
</evidence>
<keyword evidence="8 12" id="KW-0457">Lysine biosynthesis</keyword>
<organism evidence="14 15">
    <name type="scientific">Piscinibacter gummiphilus</name>
    <dbReference type="NCBI Taxonomy" id="946333"/>
    <lineage>
        <taxon>Bacteria</taxon>
        <taxon>Pseudomonadati</taxon>
        <taxon>Pseudomonadota</taxon>
        <taxon>Betaproteobacteria</taxon>
        <taxon>Burkholderiales</taxon>
        <taxon>Sphaerotilaceae</taxon>
        <taxon>Piscinibacter</taxon>
    </lineage>
</organism>
<evidence type="ECO:0000256" key="12">
    <source>
        <dbReference type="HAMAP-Rule" id="MF_00418"/>
    </source>
</evidence>
<dbReference type="PANTHER" id="PTHR12128">
    <property type="entry name" value="DIHYDRODIPICOLINATE SYNTHASE"/>
    <property type="match status" value="1"/>
</dbReference>
<dbReference type="InterPro" id="IPR002220">
    <property type="entry name" value="DapA-like"/>
</dbReference>
<proteinExistence type="inferred from homology"/>
<dbReference type="GO" id="GO:0005737">
    <property type="term" value="C:cytoplasm"/>
    <property type="evidence" value="ECO:0007669"/>
    <property type="project" value="UniProtKB-SubCell"/>
</dbReference>
<accession>A0A1W6L3G9</accession>
<dbReference type="Pfam" id="PF00701">
    <property type="entry name" value="DHDPS"/>
    <property type="match status" value="1"/>
</dbReference>
<keyword evidence="10 12" id="KW-0704">Schiff base</keyword>
<comment type="subcellular location">
    <subcellularLocation>
        <location evidence="12">Cytoplasm</location>
    </subcellularLocation>
</comment>
<evidence type="ECO:0000256" key="4">
    <source>
        <dbReference type="ARBA" id="ARBA00012086"/>
    </source>
</evidence>
<dbReference type="CDD" id="cd00950">
    <property type="entry name" value="DHDPS"/>
    <property type="match status" value="1"/>
</dbReference>
<dbReference type="GO" id="GO:0009089">
    <property type="term" value="P:lysine biosynthetic process via diaminopimelate"/>
    <property type="evidence" value="ECO:0007669"/>
    <property type="project" value="UniProtKB-UniRule"/>
</dbReference>
<dbReference type="GO" id="GO:0019877">
    <property type="term" value="P:diaminopimelate biosynthetic process"/>
    <property type="evidence" value="ECO:0007669"/>
    <property type="project" value="UniProtKB-UniRule"/>
</dbReference>
<feature type="binding site" evidence="12">
    <location>
        <position position="48"/>
    </location>
    <ligand>
        <name>pyruvate</name>
        <dbReference type="ChEBI" id="CHEBI:15361"/>
    </ligand>
</feature>
<evidence type="ECO:0000313" key="14">
    <source>
        <dbReference type="EMBL" id="ARN18835.1"/>
    </source>
</evidence>
<reference evidence="14 15" key="1">
    <citation type="submission" date="2016-04" db="EMBL/GenBank/DDBJ databases">
        <title>Complete genome sequence of natural rubber-degrading, novel Gram-negative bacterium, Rhizobacter gummiphilus strain NS21.</title>
        <authorList>
            <person name="Tabata M."/>
            <person name="Kasai D."/>
            <person name="Fukuda M."/>
        </authorList>
    </citation>
    <scope>NUCLEOTIDE SEQUENCE [LARGE SCALE GENOMIC DNA]</scope>
    <source>
        <strain evidence="14 15">NS21</strain>
    </source>
</reference>
<feature type="site" description="Part of a proton relay during catalysis" evidence="12">
    <location>
        <position position="47"/>
    </location>
</feature>
<comment type="similarity">
    <text evidence="3 12 13">Belongs to the DapA family.</text>
</comment>
<dbReference type="EMBL" id="CP015118">
    <property type="protein sequence ID" value="ARN18835.1"/>
    <property type="molecule type" value="Genomic_DNA"/>
</dbReference>
<evidence type="ECO:0000256" key="8">
    <source>
        <dbReference type="ARBA" id="ARBA00023154"/>
    </source>
</evidence>
<evidence type="ECO:0000256" key="11">
    <source>
        <dbReference type="ARBA" id="ARBA00047836"/>
    </source>
</evidence>
<dbReference type="GO" id="GO:0008840">
    <property type="term" value="F:4-hydroxy-tetrahydrodipicolinate synthase activity"/>
    <property type="evidence" value="ECO:0007669"/>
    <property type="project" value="UniProtKB-UniRule"/>
</dbReference>
<dbReference type="PIRSF" id="PIRSF001365">
    <property type="entry name" value="DHDPS"/>
    <property type="match status" value="1"/>
</dbReference>
<feature type="active site" description="Proton donor/acceptor" evidence="12">
    <location>
        <position position="136"/>
    </location>
</feature>
<dbReference type="EC" id="4.3.3.7" evidence="4 12"/>
<dbReference type="SUPFAM" id="SSF51569">
    <property type="entry name" value="Aldolase"/>
    <property type="match status" value="1"/>
</dbReference>
<dbReference type="OrthoDB" id="9782828at2"/>
<feature type="site" description="Part of a proton relay during catalysis" evidence="12">
    <location>
        <position position="110"/>
    </location>
</feature>
<protein>
    <recommendedName>
        <fullName evidence="4 12">4-hydroxy-tetrahydrodipicolinate synthase</fullName>
        <shortName evidence="12">HTPA synthase</shortName>
        <ecNumber evidence="4 12">4.3.3.7</ecNumber>
    </recommendedName>
</protein>
<dbReference type="PANTHER" id="PTHR12128:SF66">
    <property type="entry name" value="4-HYDROXY-2-OXOGLUTARATE ALDOLASE, MITOCHONDRIAL"/>
    <property type="match status" value="1"/>
</dbReference>
<dbReference type="KEGG" id="rgu:A4W93_02235"/>
<dbReference type="PRINTS" id="PR00146">
    <property type="entry name" value="DHPICSNTHASE"/>
</dbReference>
<dbReference type="InterPro" id="IPR005263">
    <property type="entry name" value="DapA"/>
</dbReference>
<feature type="active site" description="Schiff-base intermediate with substrate" evidence="12">
    <location>
        <position position="164"/>
    </location>
</feature>
<dbReference type="STRING" id="946333.A4W93_02235"/>
<keyword evidence="15" id="KW-1185">Reference proteome</keyword>
<evidence type="ECO:0000256" key="6">
    <source>
        <dbReference type="ARBA" id="ARBA00022605"/>
    </source>
</evidence>
<evidence type="ECO:0000313" key="15">
    <source>
        <dbReference type="Proteomes" id="UP000193427"/>
    </source>
</evidence>
<comment type="subunit">
    <text evidence="12">Homotetramer; dimer of dimers.</text>
</comment>
<evidence type="ECO:0000256" key="5">
    <source>
        <dbReference type="ARBA" id="ARBA00022490"/>
    </source>
</evidence>
<evidence type="ECO:0000256" key="1">
    <source>
        <dbReference type="ARBA" id="ARBA00003294"/>
    </source>
</evidence>
<dbReference type="InterPro" id="IPR013785">
    <property type="entry name" value="Aldolase_TIM"/>
</dbReference>
<comment type="caution">
    <text evidence="12">Was originally thought to be a dihydrodipicolinate synthase (DHDPS), catalyzing the condensation of (S)-aspartate-beta-semialdehyde [(S)-ASA] and pyruvate to dihydrodipicolinate (DHDP). However, it was shown in E.coli that the product of the enzymatic reaction is not dihydrodipicolinate but in fact (4S)-4-hydroxy-2,3,4,5-tetrahydro-(2S)-dipicolinic acid (HTPA), and that the consecutive dehydration reaction leading to DHDP is not spontaneous but catalyzed by DapB.</text>
</comment>
<evidence type="ECO:0000256" key="3">
    <source>
        <dbReference type="ARBA" id="ARBA00007592"/>
    </source>
</evidence>
<comment type="function">
    <text evidence="1 12">Catalyzes the condensation of (S)-aspartate-beta-semialdehyde [(S)-ASA] and pyruvate to 4-hydroxy-tetrahydrodipicolinate (HTPA).</text>
</comment>
<dbReference type="UniPathway" id="UPA00034">
    <property type="reaction ID" value="UER00017"/>
</dbReference>
<sequence length="295" mass="30839">MQHTFSGIWVPLVTPFAADGRVDTPRLAALARHLAFAGIRGFVVCGTTGEPATLDDQEKAKVLDTVAAACPGVPLVMGVGGIAPREVAAQCRRWAEAQELAGFLVAPPAYVRPSQRGLVDFFAEVAATAPKPLVVYDIPYRTGVEMTLPTLRVIAQLPNVAALKDCGGDARKTQALIADGRLAVLAGDDHQIFTTLCQGGRGAIAASAHLHPRAFVALHEAVAAGRWLDARRLHHGLAPMIAAAFAEPSPGPLKGMLARLGQLEPGVRAPMTPAGPDALRQLQAAHQAAADLVPV</sequence>
<keyword evidence="5 12" id="KW-0963">Cytoplasm</keyword>
<gene>
    <name evidence="12" type="primary">dapA</name>
    <name evidence="14" type="ORF">A4W93_02235</name>
</gene>
<evidence type="ECO:0000256" key="7">
    <source>
        <dbReference type="ARBA" id="ARBA00022915"/>
    </source>
</evidence>
<evidence type="ECO:0000256" key="10">
    <source>
        <dbReference type="ARBA" id="ARBA00023270"/>
    </source>
</evidence>
<keyword evidence="6 12" id="KW-0028">Amino-acid biosynthesis</keyword>
<feature type="binding site" evidence="12">
    <location>
        <position position="204"/>
    </location>
    <ligand>
        <name>pyruvate</name>
        <dbReference type="ChEBI" id="CHEBI:15361"/>
    </ligand>
</feature>
<evidence type="ECO:0000256" key="13">
    <source>
        <dbReference type="PIRNR" id="PIRNR001365"/>
    </source>
</evidence>
<dbReference type="SMART" id="SM01130">
    <property type="entry name" value="DHDPS"/>
    <property type="match status" value="1"/>
</dbReference>
<evidence type="ECO:0000256" key="9">
    <source>
        <dbReference type="ARBA" id="ARBA00023239"/>
    </source>
</evidence>
<name>A0A1W6L3G9_9BURK</name>
<keyword evidence="9 12" id="KW-0456">Lyase</keyword>
<keyword evidence="7 12" id="KW-0220">Diaminopimelate biosynthesis</keyword>
<comment type="catalytic activity">
    <reaction evidence="11 12">
        <text>L-aspartate 4-semialdehyde + pyruvate = (2S,4S)-4-hydroxy-2,3,4,5-tetrahydrodipicolinate + H2O + H(+)</text>
        <dbReference type="Rhea" id="RHEA:34171"/>
        <dbReference type="ChEBI" id="CHEBI:15361"/>
        <dbReference type="ChEBI" id="CHEBI:15377"/>
        <dbReference type="ChEBI" id="CHEBI:15378"/>
        <dbReference type="ChEBI" id="CHEBI:67139"/>
        <dbReference type="ChEBI" id="CHEBI:537519"/>
        <dbReference type="EC" id="4.3.3.7"/>
    </reaction>
</comment>
<dbReference type="PROSITE" id="PS00666">
    <property type="entry name" value="DHDPS_2"/>
    <property type="match status" value="1"/>
</dbReference>
<comment type="pathway">
    <text evidence="2 12">Amino-acid biosynthesis; L-lysine biosynthesis via DAP pathway; (S)-tetrahydrodipicolinate from L-aspartate: step 3/4.</text>
</comment>
<dbReference type="RefSeq" id="WP_085749078.1">
    <property type="nucleotide sequence ID" value="NZ_BSPR01000012.1"/>
</dbReference>
<dbReference type="HAMAP" id="MF_00418">
    <property type="entry name" value="DapA"/>
    <property type="match status" value="1"/>
</dbReference>
<dbReference type="AlphaFoldDB" id="A0A1W6L3G9"/>